<evidence type="ECO:0000259" key="6">
    <source>
        <dbReference type="Pfam" id="PF12698"/>
    </source>
</evidence>
<dbReference type="STRING" id="287986.DV20_03910"/>
<evidence type="ECO:0000256" key="3">
    <source>
        <dbReference type="ARBA" id="ARBA00022989"/>
    </source>
</evidence>
<dbReference type="eggNOG" id="COG1668">
    <property type="taxonomic scope" value="Bacteria"/>
</dbReference>
<feature type="transmembrane region" description="Helical" evidence="5">
    <location>
        <begin position="26"/>
        <end position="44"/>
    </location>
</feature>
<dbReference type="Proteomes" id="UP000027345">
    <property type="component" value="Unassembled WGS sequence"/>
</dbReference>
<accession>A0A066UHL2</accession>
<keyword evidence="3 5" id="KW-1133">Transmembrane helix</keyword>
<dbReference type="RefSeq" id="WP_043776464.1">
    <property type="nucleotide sequence ID" value="NZ_JMQI01000006.1"/>
</dbReference>
<dbReference type="GO" id="GO:0016020">
    <property type="term" value="C:membrane"/>
    <property type="evidence" value="ECO:0007669"/>
    <property type="project" value="UniProtKB-SubCell"/>
</dbReference>
<dbReference type="OrthoDB" id="3268959at2"/>
<feature type="transmembrane region" description="Helical" evidence="5">
    <location>
        <begin position="264"/>
        <end position="286"/>
    </location>
</feature>
<sequence>MRTLSGRRAVWLVLKRELNTRLRTRSFVVGTGVLLVLLLGYVFFQTSLASSSDKNTVGLTGQAIGIARQLQTEAALSGREISTVVVTDPAEGRQKVEDGDIDALVSGSAAQLTATYQSSLDGELRRVLDQVAQQQVLDGVLSSAQLEPAEVMARVNGTHVRDDALSPQPADQTQRLVVGLVVAFLLYMSIITYGMMVAQGVVEEKSSRVVEILLASVRPWQLLLGKVIGLGLVGLTQLVVLAVAGLGAAAATGVFTLSGFATGAVLWGLLWYLLGFLLYATIYGALGSLVSRQEDTQSVVGPLNIILIVGFIAGFNLLVQNPAGSATKIVSLIPLLSPILMPARISTGAAAGWEIGLSLALTVALVAVLTWVGGKIYGNSVLRIGSRIKLTEALRG</sequence>
<protein>
    <submittedName>
        <fullName evidence="7">ABC transporter permease</fullName>
    </submittedName>
</protein>
<dbReference type="Pfam" id="PF12698">
    <property type="entry name" value="ABC2_membrane_3"/>
    <property type="match status" value="1"/>
</dbReference>
<evidence type="ECO:0000256" key="1">
    <source>
        <dbReference type="ARBA" id="ARBA00004141"/>
    </source>
</evidence>
<dbReference type="PANTHER" id="PTHR43471:SF3">
    <property type="entry name" value="ABC TRANSPORTER PERMEASE PROTEIN NATB"/>
    <property type="match status" value="1"/>
</dbReference>
<comment type="subcellular location">
    <subcellularLocation>
        <location evidence="1">Membrane</location>
        <topology evidence="1">Multi-pass membrane protein</topology>
    </subcellularLocation>
</comment>
<feature type="domain" description="ABC-2 type transporter transmembrane" evidence="6">
    <location>
        <begin position="27"/>
        <end position="373"/>
    </location>
</feature>
<proteinExistence type="predicted"/>
<dbReference type="InterPro" id="IPR013525">
    <property type="entry name" value="ABC2_TM"/>
</dbReference>
<comment type="caution">
    <text evidence="7">The sequence shown here is derived from an EMBL/GenBank/DDBJ whole genome shotgun (WGS) entry which is preliminary data.</text>
</comment>
<dbReference type="EMBL" id="JMQI01000006">
    <property type="protein sequence ID" value="KDN23644.1"/>
    <property type="molecule type" value="Genomic_DNA"/>
</dbReference>
<reference evidence="7 8" key="1">
    <citation type="submission" date="2014-05" db="EMBL/GenBank/DDBJ databases">
        <title>Draft genome sequence of Amycolatopsis rifamycinica DSM 46095.</title>
        <authorList>
            <person name="Lal R."/>
            <person name="Saxena A."/>
            <person name="Kumari R."/>
            <person name="Mukherjee U."/>
            <person name="Singh P."/>
            <person name="Sangwan N."/>
            <person name="Mahato N.K."/>
        </authorList>
    </citation>
    <scope>NUCLEOTIDE SEQUENCE [LARGE SCALE GENOMIC DNA]</scope>
    <source>
        <strain evidence="7 8">DSM 46095</strain>
    </source>
</reference>
<dbReference type="PANTHER" id="PTHR43471">
    <property type="entry name" value="ABC TRANSPORTER PERMEASE"/>
    <property type="match status" value="1"/>
</dbReference>
<evidence type="ECO:0000256" key="5">
    <source>
        <dbReference type="SAM" id="Phobius"/>
    </source>
</evidence>
<evidence type="ECO:0000256" key="4">
    <source>
        <dbReference type="ARBA" id="ARBA00023136"/>
    </source>
</evidence>
<dbReference type="AlphaFoldDB" id="A0A066UHL2"/>
<feature type="transmembrane region" description="Helical" evidence="5">
    <location>
        <begin position="176"/>
        <end position="202"/>
    </location>
</feature>
<feature type="transmembrane region" description="Helical" evidence="5">
    <location>
        <begin position="355"/>
        <end position="373"/>
    </location>
</feature>
<keyword evidence="4 5" id="KW-0472">Membrane</keyword>
<evidence type="ECO:0000313" key="7">
    <source>
        <dbReference type="EMBL" id="KDN23644.1"/>
    </source>
</evidence>
<evidence type="ECO:0000256" key="2">
    <source>
        <dbReference type="ARBA" id="ARBA00022692"/>
    </source>
</evidence>
<name>A0A066UHL2_9PSEU</name>
<organism evidence="7 8">
    <name type="scientific">Amycolatopsis rifamycinica</name>
    <dbReference type="NCBI Taxonomy" id="287986"/>
    <lineage>
        <taxon>Bacteria</taxon>
        <taxon>Bacillati</taxon>
        <taxon>Actinomycetota</taxon>
        <taxon>Actinomycetes</taxon>
        <taxon>Pseudonocardiales</taxon>
        <taxon>Pseudonocardiaceae</taxon>
        <taxon>Amycolatopsis</taxon>
    </lineage>
</organism>
<evidence type="ECO:0000313" key="8">
    <source>
        <dbReference type="Proteomes" id="UP000027345"/>
    </source>
</evidence>
<feature type="transmembrane region" description="Helical" evidence="5">
    <location>
        <begin position="223"/>
        <end position="252"/>
    </location>
</feature>
<feature type="transmembrane region" description="Helical" evidence="5">
    <location>
        <begin position="298"/>
        <end position="319"/>
    </location>
</feature>
<keyword evidence="8" id="KW-1185">Reference proteome</keyword>
<gene>
    <name evidence="7" type="ORF">DV20_03910</name>
</gene>
<dbReference type="GO" id="GO:0140359">
    <property type="term" value="F:ABC-type transporter activity"/>
    <property type="evidence" value="ECO:0007669"/>
    <property type="project" value="InterPro"/>
</dbReference>
<keyword evidence="2 5" id="KW-0812">Transmembrane</keyword>